<dbReference type="EMBL" id="CP028843">
    <property type="protein sequence ID" value="AWB22838.1"/>
    <property type="molecule type" value="Genomic_DNA"/>
</dbReference>
<keyword evidence="3" id="KW-0540">Nuclease</keyword>
<dbReference type="SUPFAM" id="SSF52980">
    <property type="entry name" value="Restriction endonuclease-like"/>
    <property type="match status" value="1"/>
</dbReference>
<evidence type="ECO:0000256" key="1">
    <source>
        <dbReference type="SAM" id="Phobius"/>
    </source>
</evidence>
<dbReference type="InterPro" id="IPR011856">
    <property type="entry name" value="tRNA_endonuc-like_dom_sf"/>
</dbReference>
<dbReference type="Proteomes" id="UP000244755">
    <property type="component" value="Chromosome 1"/>
</dbReference>
<keyword evidence="3" id="KW-0255">Endonuclease</keyword>
<dbReference type="GO" id="GO:0015666">
    <property type="term" value="F:restriction endodeoxyribonuclease activity"/>
    <property type="evidence" value="ECO:0007669"/>
    <property type="project" value="TreeGrafter"/>
</dbReference>
<dbReference type="Gene3D" id="3.40.1350.10">
    <property type="match status" value="1"/>
</dbReference>
<dbReference type="PANTHER" id="PTHR30015:SF6">
    <property type="entry name" value="SLL1429 PROTEIN"/>
    <property type="match status" value="1"/>
</dbReference>
<dbReference type="KEGG" id="mee:DA075_19605"/>
<proteinExistence type="predicted"/>
<organism evidence="3 4">
    <name type="scientific">Methylobacterium currus</name>
    <dbReference type="NCBI Taxonomy" id="2051553"/>
    <lineage>
        <taxon>Bacteria</taxon>
        <taxon>Pseudomonadati</taxon>
        <taxon>Pseudomonadota</taxon>
        <taxon>Alphaproteobacteria</taxon>
        <taxon>Hyphomicrobiales</taxon>
        <taxon>Methylobacteriaceae</taxon>
        <taxon>Methylobacterium</taxon>
    </lineage>
</organism>
<accession>A0A2R4WMS8</accession>
<evidence type="ECO:0000259" key="2">
    <source>
        <dbReference type="Pfam" id="PF04471"/>
    </source>
</evidence>
<dbReference type="GO" id="GO:0009307">
    <property type="term" value="P:DNA restriction-modification system"/>
    <property type="evidence" value="ECO:0007669"/>
    <property type="project" value="InterPro"/>
</dbReference>
<keyword evidence="1" id="KW-0812">Transmembrane</keyword>
<keyword evidence="4" id="KW-1185">Reference proteome</keyword>
<dbReference type="InterPro" id="IPR007560">
    <property type="entry name" value="Restrct_endonuc_IV_Mrr"/>
</dbReference>
<dbReference type="InterPro" id="IPR011335">
    <property type="entry name" value="Restrct_endonuc-II-like"/>
</dbReference>
<name>A0A2R4WMS8_9HYPH</name>
<feature type="domain" description="Restriction endonuclease type IV Mrr" evidence="2">
    <location>
        <begin position="145"/>
        <end position="246"/>
    </location>
</feature>
<reference evidence="3 4" key="1">
    <citation type="submission" date="2018-04" db="EMBL/GenBank/DDBJ databases">
        <title>Methylobacterium sp. PR1016A genome.</title>
        <authorList>
            <person name="Park W."/>
        </authorList>
    </citation>
    <scope>NUCLEOTIDE SEQUENCE [LARGE SCALE GENOMIC DNA]</scope>
    <source>
        <strain evidence="3 4">PR1016A</strain>
    </source>
</reference>
<dbReference type="AlphaFoldDB" id="A0A2R4WMS8"/>
<keyword evidence="1" id="KW-1133">Transmembrane helix</keyword>
<gene>
    <name evidence="3" type="ORF">DA075_19605</name>
</gene>
<dbReference type="GO" id="GO:0003677">
    <property type="term" value="F:DNA binding"/>
    <property type="evidence" value="ECO:0007669"/>
    <property type="project" value="InterPro"/>
</dbReference>
<dbReference type="InterPro" id="IPR052906">
    <property type="entry name" value="Type_IV_Methyl-Rstrct_Enzyme"/>
</dbReference>
<evidence type="ECO:0000313" key="3">
    <source>
        <dbReference type="EMBL" id="AWB22838.1"/>
    </source>
</evidence>
<keyword evidence="1" id="KW-0472">Membrane</keyword>
<dbReference type="OrthoDB" id="9797274at2"/>
<dbReference type="PANTHER" id="PTHR30015">
    <property type="entry name" value="MRR RESTRICTION SYSTEM PROTEIN"/>
    <property type="match status" value="1"/>
</dbReference>
<feature type="transmembrane region" description="Helical" evidence="1">
    <location>
        <begin position="30"/>
        <end position="46"/>
    </location>
</feature>
<keyword evidence="3" id="KW-0378">Hydrolase</keyword>
<evidence type="ECO:0000313" key="4">
    <source>
        <dbReference type="Proteomes" id="UP000244755"/>
    </source>
</evidence>
<sequence length="256" mass="27780">MRRSSSLADRLFWPIVAGGAASLWVGPKALAVAGLVVLGLVMHRLGRGGRFRRRVRAIARRHRETLALRRRQESYVDPYGNEILDGWLRERSYFAERTLLPRLEAEGYGDLVEARWDEILDIVEAASLSVAAPDEAAALPEDGIAYERYCAALLEQAGWDARTTKAAGDQGADVVAERDGLRLVVQCKRYAKPVGNGAVQEVVAARSYWGADCAAVVSNAGFTPAARKLAAATDVLLLHHDSLAALGTRPGGRPPR</sequence>
<dbReference type="Pfam" id="PF04471">
    <property type="entry name" value="Mrr_cat"/>
    <property type="match status" value="1"/>
</dbReference>
<protein>
    <submittedName>
        <fullName evidence="3">Restriction endonuclease</fullName>
    </submittedName>
</protein>
<dbReference type="RefSeq" id="WP_099954638.1">
    <property type="nucleotide sequence ID" value="NZ_CP028843.1"/>
</dbReference>